<dbReference type="GO" id="GO:0016757">
    <property type="term" value="F:glycosyltransferase activity"/>
    <property type="evidence" value="ECO:0007669"/>
    <property type="project" value="InterPro"/>
</dbReference>
<dbReference type="InterPro" id="IPR001296">
    <property type="entry name" value="Glyco_trans_1"/>
</dbReference>
<dbReference type="AlphaFoldDB" id="A0AA87QCZ1"/>
<evidence type="ECO:0000313" key="2">
    <source>
        <dbReference type="EMBL" id="GAJ95137.1"/>
    </source>
</evidence>
<sequence>MQMNAALPDGKEQRPTHERIKILYIQPGTSSFAGIERVVDTICSALSDKYAADFEIDVLYTSHHKNRPAGKQSYNTIDRIARSRRELMSILRSVFKSKDYGLIVVPQIEPTVICMMACLGIRRNFAMHLHGNPRLEPSHLKAKILFFLMRIYFIKRLSYVFGTSPKQLESFKAMFASKTPQYWLPNPVRKFDAGRIKPLEDVNCVTFVNVGRFSYQKGQDILLDAFAELCKVRKNVRLKVVGYGAGEAELRDQISRLELEDVVSIEHHPDNPQPALSTSDIYVSTSRWEGWSLAICEALRFGLPVISTDCEFGPSDILVDRRLGRLVPVSGGDELVKAMIYYCDNLQDELSHAEFRQSFIDSFDTERVVDVHADALRVAAKEIS</sequence>
<gene>
    <name evidence="2" type="ORF">RRH01S_11_00440</name>
</gene>
<proteinExistence type="predicted"/>
<dbReference type="PANTHER" id="PTHR12526:SF630">
    <property type="entry name" value="GLYCOSYLTRANSFERASE"/>
    <property type="match status" value="1"/>
</dbReference>
<accession>A0AA87QCZ1</accession>
<dbReference type="SUPFAM" id="SSF53756">
    <property type="entry name" value="UDP-Glycosyltransferase/glycogen phosphorylase"/>
    <property type="match status" value="1"/>
</dbReference>
<name>A0AA87QCZ1_RHIRH</name>
<comment type="caution">
    <text evidence="2">The sequence shown here is derived from an EMBL/GenBank/DDBJ whole genome shotgun (WGS) entry which is preliminary data.</text>
</comment>
<dbReference type="Proteomes" id="UP000026941">
    <property type="component" value="Unassembled WGS sequence"/>
</dbReference>
<dbReference type="GeneID" id="86852122"/>
<protein>
    <recommendedName>
        <fullName evidence="1">Glycosyl transferase family 1 domain-containing protein</fullName>
    </recommendedName>
</protein>
<feature type="domain" description="Glycosyl transferase family 1" evidence="1">
    <location>
        <begin position="205"/>
        <end position="345"/>
    </location>
</feature>
<evidence type="ECO:0000259" key="1">
    <source>
        <dbReference type="Pfam" id="PF00534"/>
    </source>
</evidence>
<dbReference type="Pfam" id="PF00534">
    <property type="entry name" value="Glycos_transf_1"/>
    <property type="match status" value="1"/>
</dbReference>
<dbReference type="PANTHER" id="PTHR12526">
    <property type="entry name" value="GLYCOSYLTRANSFERASE"/>
    <property type="match status" value="1"/>
</dbReference>
<evidence type="ECO:0000313" key="3">
    <source>
        <dbReference type="Proteomes" id="UP000026941"/>
    </source>
</evidence>
<dbReference type="Gene3D" id="3.40.50.2000">
    <property type="entry name" value="Glycogen Phosphorylase B"/>
    <property type="match status" value="2"/>
</dbReference>
<dbReference type="EMBL" id="BAYX01000011">
    <property type="protein sequence ID" value="GAJ95137.1"/>
    <property type="molecule type" value="Genomic_DNA"/>
</dbReference>
<organism evidence="2 3">
    <name type="scientific">Rhizobium rhizogenes NBRC 13257</name>
    <dbReference type="NCBI Taxonomy" id="1220581"/>
    <lineage>
        <taxon>Bacteria</taxon>
        <taxon>Pseudomonadati</taxon>
        <taxon>Pseudomonadota</taxon>
        <taxon>Alphaproteobacteria</taxon>
        <taxon>Hyphomicrobiales</taxon>
        <taxon>Rhizobiaceae</taxon>
        <taxon>Rhizobium/Agrobacterium group</taxon>
        <taxon>Rhizobium</taxon>
    </lineage>
</organism>
<reference evidence="2 3" key="1">
    <citation type="submission" date="2014-05" db="EMBL/GenBank/DDBJ databases">
        <title>Whole genome shotgun sequence of Rhizobium rhizogenes NBRC 13257.</title>
        <authorList>
            <person name="Katano-Makiyama Y."/>
            <person name="Hosoyama A."/>
            <person name="Hashimoto M."/>
            <person name="Hosoyama Y."/>
            <person name="Noguchi M."/>
            <person name="Tsuchikane K."/>
            <person name="Kimura A."/>
            <person name="Ohji S."/>
            <person name="Ichikawa N."/>
            <person name="Yamazoe A."/>
            <person name="Fujita N."/>
        </authorList>
    </citation>
    <scope>NUCLEOTIDE SEQUENCE [LARGE SCALE GENOMIC DNA]</scope>
    <source>
        <strain evidence="2 3">NBRC 13257</strain>
    </source>
</reference>
<dbReference type="RefSeq" id="WP_015917740.1">
    <property type="nucleotide sequence ID" value="NZ_BAYX01000011.1"/>
</dbReference>